<accession>A0ABS7BST5</accession>
<evidence type="ECO:0000259" key="1">
    <source>
        <dbReference type="Pfam" id="PF04773"/>
    </source>
</evidence>
<organism evidence="2 3">
    <name type="scientific">Sphingomonas citri</name>
    <dbReference type="NCBI Taxonomy" id="2862499"/>
    <lineage>
        <taxon>Bacteria</taxon>
        <taxon>Pseudomonadati</taxon>
        <taxon>Pseudomonadota</taxon>
        <taxon>Alphaproteobacteria</taxon>
        <taxon>Sphingomonadales</taxon>
        <taxon>Sphingomonadaceae</taxon>
        <taxon>Sphingomonas</taxon>
    </lineage>
</organism>
<dbReference type="InterPro" id="IPR006860">
    <property type="entry name" value="FecR"/>
</dbReference>
<dbReference type="EMBL" id="JAHXZN010000008">
    <property type="protein sequence ID" value="MBW6532542.1"/>
    <property type="molecule type" value="Genomic_DNA"/>
</dbReference>
<proteinExistence type="predicted"/>
<evidence type="ECO:0000313" key="2">
    <source>
        <dbReference type="EMBL" id="MBW6532542.1"/>
    </source>
</evidence>
<evidence type="ECO:0000313" key="3">
    <source>
        <dbReference type="Proteomes" id="UP000759103"/>
    </source>
</evidence>
<sequence>MTRIDEEAVDWAARVADRDFTDWDGFTTWLEADAARSARYDAAVLALAGAERTVAQLPAGTSVVATASQKPGPARPHAGRWLGAAAAAAVIGAIGVTAWQERAKPYAVETRAGEQRVLALADGSSVILAGGSRVMLDRADQRRAIVEAGEALFRVRHDAARPFRVDAGGLALTDIGTVFDVKRAGALTRVAVSEGAVLVDPDGAALRLDAGETVVAEGDRLVEGRVAVSDVGAWHEGRLAYDGAPLGEVAADLSRQLGRRVRVSPAVATRQFQGTLDLPSLRSDPATLGALLDVRVHVDASGWTLEPRE</sequence>
<comment type="caution">
    <text evidence="2">The sequence shown here is derived from an EMBL/GenBank/DDBJ whole genome shotgun (WGS) entry which is preliminary data.</text>
</comment>
<feature type="domain" description="FecR protein" evidence="1">
    <location>
        <begin position="108"/>
        <end position="197"/>
    </location>
</feature>
<dbReference type="Gene3D" id="2.60.120.1440">
    <property type="match status" value="1"/>
</dbReference>
<keyword evidence="3" id="KW-1185">Reference proteome</keyword>
<name>A0ABS7BST5_9SPHN</name>
<reference evidence="2 3" key="1">
    <citation type="submission" date="2021-07" db="EMBL/GenBank/DDBJ databases">
        <title>Sphingomonas sp.</title>
        <authorList>
            <person name="Feng G."/>
            <person name="Li J."/>
            <person name="Pan M."/>
        </authorList>
    </citation>
    <scope>NUCLEOTIDE SEQUENCE [LARGE SCALE GENOMIC DNA]</scope>
    <source>
        <strain evidence="2 3">RRHST34</strain>
    </source>
</reference>
<gene>
    <name evidence="2" type="ORF">KZ820_17510</name>
</gene>
<dbReference type="PANTHER" id="PTHR30273:SF2">
    <property type="entry name" value="PROTEIN FECR"/>
    <property type="match status" value="1"/>
</dbReference>
<dbReference type="Pfam" id="PF04773">
    <property type="entry name" value="FecR"/>
    <property type="match status" value="1"/>
</dbReference>
<protein>
    <submittedName>
        <fullName evidence="2">FecR domain-containing protein</fullName>
    </submittedName>
</protein>
<dbReference type="InterPro" id="IPR012373">
    <property type="entry name" value="Ferrdict_sens_TM"/>
</dbReference>
<dbReference type="PIRSF" id="PIRSF018266">
    <property type="entry name" value="FecR"/>
    <property type="match status" value="1"/>
</dbReference>
<dbReference type="RefSeq" id="WP_219750066.1">
    <property type="nucleotide sequence ID" value="NZ_JAHXZN010000008.1"/>
</dbReference>
<dbReference type="Proteomes" id="UP000759103">
    <property type="component" value="Unassembled WGS sequence"/>
</dbReference>
<dbReference type="PANTHER" id="PTHR30273">
    <property type="entry name" value="PERIPLASMIC SIGNAL SENSOR AND SIGMA FACTOR ACTIVATOR FECR-RELATED"/>
    <property type="match status" value="1"/>
</dbReference>